<feature type="transmembrane region" description="Helical" evidence="1">
    <location>
        <begin position="89"/>
        <end position="107"/>
    </location>
</feature>
<dbReference type="EMBL" id="SZVO01000003">
    <property type="protein sequence ID" value="TKT92771.1"/>
    <property type="molecule type" value="Genomic_DNA"/>
</dbReference>
<comment type="caution">
    <text evidence="2">The sequence shown here is derived from an EMBL/GenBank/DDBJ whole genome shotgun (WGS) entry which is preliminary data.</text>
</comment>
<keyword evidence="1" id="KW-0812">Transmembrane</keyword>
<feature type="transmembrane region" description="Helical" evidence="1">
    <location>
        <begin position="13"/>
        <end position="32"/>
    </location>
</feature>
<name>A0A4U6D8T8_9BACT</name>
<proteinExistence type="predicted"/>
<feature type="transmembrane region" description="Helical" evidence="1">
    <location>
        <begin position="114"/>
        <end position="133"/>
    </location>
</feature>
<feature type="transmembrane region" description="Helical" evidence="1">
    <location>
        <begin position="44"/>
        <end position="69"/>
    </location>
</feature>
<sequence>MTESDFGHTIIKFGYILLAARGVILFAFLVRCSGKPVSRLLKPLFYWSIFAFVIALIEVSFISLVNSFPDFFVPYLDRFDIHDTFFTSPFYYLNEILFLGIFFSQIYGERAGKIILITSISLFALEILNSLFWEGYKDAQKIGSFSDSVFIIILSLLFFQRHFISKIKNPLSNDALNLVVWGFFSISTFSILILFFSDRLFDDFPTLFYQISIGRMIIETMGLMLIAYGVSIFKSSSKINP</sequence>
<evidence type="ECO:0000313" key="2">
    <source>
        <dbReference type="EMBL" id="TKT92771.1"/>
    </source>
</evidence>
<keyword evidence="1" id="KW-1133">Transmembrane helix</keyword>
<dbReference type="RefSeq" id="WP_137339498.1">
    <property type="nucleotide sequence ID" value="NZ_BSQH01000002.1"/>
</dbReference>
<feature type="transmembrane region" description="Helical" evidence="1">
    <location>
        <begin position="208"/>
        <end position="230"/>
    </location>
</feature>
<dbReference type="OrthoDB" id="950053at2"/>
<keyword evidence="1" id="KW-0472">Membrane</keyword>
<dbReference type="AlphaFoldDB" id="A0A4U6D8T8"/>
<accession>A0A4U6D8T8</accession>
<organism evidence="2 3">
    <name type="scientific">Dyadobacter frigoris</name>
    <dbReference type="NCBI Taxonomy" id="2576211"/>
    <lineage>
        <taxon>Bacteria</taxon>
        <taxon>Pseudomonadati</taxon>
        <taxon>Bacteroidota</taxon>
        <taxon>Cytophagia</taxon>
        <taxon>Cytophagales</taxon>
        <taxon>Spirosomataceae</taxon>
        <taxon>Dyadobacter</taxon>
    </lineage>
</organism>
<protein>
    <submittedName>
        <fullName evidence="2">Uncharacterized protein</fullName>
    </submittedName>
</protein>
<keyword evidence="3" id="KW-1185">Reference proteome</keyword>
<feature type="transmembrane region" description="Helical" evidence="1">
    <location>
        <begin position="176"/>
        <end position="196"/>
    </location>
</feature>
<evidence type="ECO:0000256" key="1">
    <source>
        <dbReference type="SAM" id="Phobius"/>
    </source>
</evidence>
<evidence type="ECO:0000313" key="3">
    <source>
        <dbReference type="Proteomes" id="UP000304900"/>
    </source>
</evidence>
<reference evidence="2 3" key="1">
    <citation type="submission" date="2019-05" db="EMBL/GenBank/DDBJ databases">
        <title>Dyadobacter AR-3-8 sp. nov., isolated from arctic soil.</title>
        <authorList>
            <person name="Chaudhary D.K."/>
        </authorList>
    </citation>
    <scope>NUCLEOTIDE SEQUENCE [LARGE SCALE GENOMIC DNA]</scope>
    <source>
        <strain evidence="2 3">AR-3-8</strain>
    </source>
</reference>
<gene>
    <name evidence="2" type="ORF">FDK13_08180</name>
</gene>
<dbReference type="Proteomes" id="UP000304900">
    <property type="component" value="Unassembled WGS sequence"/>
</dbReference>
<feature type="transmembrane region" description="Helical" evidence="1">
    <location>
        <begin position="145"/>
        <end position="164"/>
    </location>
</feature>